<dbReference type="RefSeq" id="WP_008753333.1">
    <property type="nucleotide sequence ID" value="NZ_AJGH01000035.1"/>
</dbReference>
<gene>
    <name evidence="1" type="ORF">HMPREF9970_0349</name>
</gene>
<comment type="caution">
    <text evidence="1">The sequence shown here is derived from an EMBL/GenBank/DDBJ whole genome shotgun (WGS) entry which is preliminary data.</text>
</comment>
<dbReference type="PATRIC" id="fig|1095750.3.peg.680"/>
<keyword evidence="2" id="KW-1185">Reference proteome</keyword>
<dbReference type="EMBL" id="AJGH01000035">
    <property type="protein sequence ID" value="EIC96566.1"/>
    <property type="molecule type" value="Genomic_DNA"/>
</dbReference>
<sequence>MKEEKIITKQRNDMERIIALALIKNLYNQGKISEFVFRNIRSDTEKKVSLSSINDYVLK</sequence>
<name>I0RA58_9FIRM</name>
<evidence type="ECO:0000313" key="1">
    <source>
        <dbReference type="EMBL" id="EIC96566.1"/>
    </source>
</evidence>
<evidence type="ECO:0000313" key="2">
    <source>
        <dbReference type="Proteomes" id="UP000005039"/>
    </source>
</evidence>
<proteinExistence type="predicted"/>
<protein>
    <submittedName>
        <fullName evidence="1">Uncharacterized protein</fullName>
    </submittedName>
</protein>
<dbReference type="AlphaFoldDB" id="I0RA58"/>
<dbReference type="Proteomes" id="UP000005039">
    <property type="component" value="Unassembled WGS sequence"/>
</dbReference>
<accession>I0RA58</accession>
<organism evidence="1 2">
    <name type="scientific">Lachnoanaerobaculum saburreum F0468</name>
    <dbReference type="NCBI Taxonomy" id="1095750"/>
    <lineage>
        <taxon>Bacteria</taxon>
        <taxon>Bacillati</taxon>
        <taxon>Bacillota</taxon>
        <taxon>Clostridia</taxon>
        <taxon>Lachnospirales</taxon>
        <taxon>Lachnospiraceae</taxon>
        <taxon>Lachnoanaerobaculum</taxon>
    </lineage>
</organism>
<reference evidence="1 2" key="1">
    <citation type="submission" date="2012-03" db="EMBL/GenBank/DDBJ databases">
        <authorList>
            <person name="Durkin A.S."/>
            <person name="McCorrison J."/>
            <person name="Torralba M."/>
            <person name="Gillis M."/>
            <person name="Methe B."/>
            <person name="Sutton G."/>
            <person name="Nelson K.E."/>
        </authorList>
    </citation>
    <scope>NUCLEOTIDE SEQUENCE [LARGE SCALE GENOMIC DNA]</scope>
    <source>
        <strain evidence="1 2">F0468</strain>
    </source>
</reference>